<keyword evidence="1" id="KW-0472">Membrane</keyword>
<gene>
    <name evidence="2" type="ORF">QE152_g30199</name>
</gene>
<comment type="caution">
    <text evidence="2">The sequence shown here is derived from an EMBL/GenBank/DDBJ whole genome shotgun (WGS) entry which is preliminary data.</text>
</comment>
<keyword evidence="1" id="KW-0812">Transmembrane</keyword>
<organism evidence="2 3">
    <name type="scientific">Popillia japonica</name>
    <name type="common">Japanese beetle</name>
    <dbReference type="NCBI Taxonomy" id="7064"/>
    <lineage>
        <taxon>Eukaryota</taxon>
        <taxon>Metazoa</taxon>
        <taxon>Ecdysozoa</taxon>
        <taxon>Arthropoda</taxon>
        <taxon>Hexapoda</taxon>
        <taxon>Insecta</taxon>
        <taxon>Pterygota</taxon>
        <taxon>Neoptera</taxon>
        <taxon>Endopterygota</taxon>
        <taxon>Coleoptera</taxon>
        <taxon>Polyphaga</taxon>
        <taxon>Scarabaeiformia</taxon>
        <taxon>Scarabaeidae</taxon>
        <taxon>Rutelinae</taxon>
        <taxon>Popillia</taxon>
    </lineage>
</organism>
<name>A0AAW1JF42_POPJA</name>
<accession>A0AAW1JF42</accession>
<protein>
    <submittedName>
        <fullName evidence="2">Uncharacterized protein</fullName>
    </submittedName>
</protein>
<feature type="transmembrane region" description="Helical" evidence="1">
    <location>
        <begin position="66"/>
        <end position="90"/>
    </location>
</feature>
<keyword evidence="3" id="KW-1185">Reference proteome</keyword>
<reference evidence="2 3" key="1">
    <citation type="journal article" date="2024" name="BMC Genomics">
        <title>De novo assembly and annotation of Popillia japonica's genome with initial clues to its potential as an invasive pest.</title>
        <authorList>
            <person name="Cucini C."/>
            <person name="Boschi S."/>
            <person name="Funari R."/>
            <person name="Cardaioli E."/>
            <person name="Iannotti N."/>
            <person name="Marturano G."/>
            <person name="Paoli F."/>
            <person name="Bruttini M."/>
            <person name="Carapelli A."/>
            <person name="Frati F."/>
            <person name="Nardi F."/>
        </authorList>
    </citation>
    <scope>NUCLEOTIDE SEQUENCE [LARGE SCALE GENOMIC DNA]</scope>
    <source>
        <strain evidence="2">DMR45628</strain>
    </source>
</reference>
<sequence>MFGVPSSNPRHESNRACLGQYWVNTTKQINSTKNARRARSSITQEWNQRRKALFGGYISREGKVEILTAFFAFIISPGGCYDVPTIFFFCRKINRL</sequence>
<evidence type="ECO:0000313" key="3">
    <source>
        <dbReference type="Proteomes" id="UP001458880"/>
    </source>
</evidence>
<keyword evidence="1" id="KW-1133">Transmembrane helix</keyword>
<proteinExistence type="predicted"/>
<dbReference type="EMBL" id="JASPKY010000401">
    <property type="protein sequence ID" value="KAK9702064.1"/>
    <property type="molecule type" value="Genomic_DNA"/>
</dbReference>
<evidence type="ECO:0000256" key="1">
    <source>
        <dbReference type="SAM" id="Phobius"/>
    </source>
</evidence>
<evidence type="ECO:0000313" key="2">
    <source>
        <dbReference type="EMBL" id="KAK9702064.1"/>
    </source>
</evidence>
<dbReference type="AlphaFoldDB" id="A0AAW1JF42"/>
<dbReference type="Proteomes" id="UP001458880">
    <property type="component" value="Unassembled WGS sequence"/>
</dbReference>